<proteinExistence type="predicted"/>
<reference evidence="2" key="1">
    <citation type="submission" date="2024-05" db="EMBL/GenBank/DDBJ databases">
        <title>Transcriptome analysis of the degradation process of organic nitrogen by two heterotrophic nitrifying and aerobic denitrifying bacteria, Achromobacter sp. HNDS-1 and Enterobacter sp. HNDS-6.</title>
        <authorList>
            <person name="Huang Y."/>
        </authorList>
    </citation>
    <scope>NUCLEOTIDE SEQUENCE</scope>
    <source>
        <strain evidence="2">HNDS-1</strain>
    </source>
</reference>
<evidence type="ECO:0000256" key="1">
    <source>
        <dbReference type="SAM" id="MobiDB-lite"/>
    </source>
</evidence>
<dbReference type="AlphaFoldDB" id="A0AAU7LBS2"/>
<organism evidence="2">
    <name type="scientific">Achromobacter sp. HNDS-1</name>
    <dbReference type="NCBI Taxonomy" id="3151598"/>
    <lineage>
        <taxon>Bacteria</taxon>
        <taxon>Pseudomonadati</taxon>
        <taxon>Pseudomonadota</taxon>
        <taxon>Betaproteobacteria</taxon>
        <taxon>Burkholderiales</taxon>
        <taxon>Alcaligenaceae</taxon>
        <taxon>Achromobacter</taxon>
    </lineage>
</organism>
<dbReference type="RefSeq" id="WP_348995377.1">
    <property type="nucleotide sequence ID" value="NZ_CP157584.1"/>
</dbReference>
<sequence>MAEDGAVMAAKCRRAKGARGGRAARWPGAQRKKIRPEGRKKLQQQAQQLAGTSQCGEKFIMYEINNKM</sequence>
<accession>A0AAU7LBS2</accession>
<evidence type="ECO:0000313" key="2">
    <source>
        <dbReference type="EMBL" id="XBO99292.1"/>
    </source>
</evidence>
<dbReference type="EMBL" id="CP157584">
    <property type="protein sequence ID" value="XBO99292.1"/>
    <property type="molecule type" value="Genomic_DNA"/>
</dbReference>
<feature type="region of interest" description="Disordered" evidence="1">
    <location>
        <begin position="13"/>
        <end position="39"/>
    </location>
</feature>
<name>A0AAU7LBS2_9BURK</name>
<gene>
    <name evidence="2" type="ORF">ABFG95_02085</name>
</gene>
<protein>
    <submittedName>
        <fullName evidence="2">Uncharacterized protein</fullName>
    </submittedName>
</protein>
<dbReference type="KEGG" id="achh:ABFG95_02085"/>